<dbReference type="KEGG" id="csb:CLSA_c09720"/>
<evidence type="ECO:0000256" key="4">
    <source>
        <dbReference type="ARBA" id="ARBA00023048"/>
    </source>
</evidence>
<evidence type="ECO:0000256" key="3">
    <source>
        <dbReference type="ARBA" id="ARBA00023022"/>
    </source>
</evidence>
<evidence type="ECO:0000313" key="6">
    <source>
        <dbReference type="Proteomes" id="UP000017118"/>
    </source>
</evidence>
<evidence type="ECO:0000256" key="1">
    <source>
        <dbReference type="ARBA" id="ARBA00007999"/>
    </source>
</evidence>
<evidence type="ECO:0000256" key="2">
    <source>
        <dbReference type="ARBA" id="ARBA00022529"/>
    </source>
</evidence>
<dbReference type="OrthoDB" id="2156838at2"/>
<dbReference type="GO" id="GO:0005576">
    <property type="term" value="C:extracellular region"/>
    <property type="evidence" value="ECO:0007669"/>
    <property type="project" value="InterPro"/>
</dbReference>
<protein>
    <submittedName>
        <fullName evidence="5">Class II bacteriocin</fullName>
    </submittedName>
</protein>
<proteinExistence type="inferred from homology"/>
<dbReference type="HOGENOM" id="CLU_190022_0_0_9"/>
<dbReference type="Pfam" id="PF01721">
    <property type="entry name" value="Bacteriocin_II"/>
    <property type="match status" value="1"/>
</dbReference>
<dbReference type="InterPro" id="IPR023388">
    <property type="entry name" value="Bacteriocin_IIa_dom_sf"/>
</dbReference>
<comment type="similarity">
    <text evidence="1">Belongs to the bacteriocin class IIA/YGNGV family.</text>
</comment>
<gene>
    <name evidence="5" type="ORF">CLSA_c09720</name>
</gene>
<dbReference type="GO" id="GO:0031640">
    <property type="term" value="P:killing of cells of another organism"/>
    <property type="evidence" value="ECO:0007669"/>
    <property type="project" value="UniProtKB-KW"/>
</dbReference>
<organism evidence="5 6">
    <name type="scientific">Clostridium saccharobutylicum DSM 13864</name>
    <dbReference type="NCBI Taxonomy" id="1345695"/>
    <lineage>
        <taxon>Bacteria</taxon>
        <taxon>Bacillati</taxon>
        <taxon>Bacillota</taxon>
        <taxon>Clostridia</taxon>
        <taxon>Eubacteriales</taxon>
        <taxon>Clostridiaceae</taxon>
        <taxon>Clostridium</taxon>
    </lineage>
</organism>
<keyword evidence="2" id="KW-0929">Antimicrobial</keyword>
<dbReference type="EMBL" id="CP006721">
    <property type="protein sequence ID" value="AGX41983.1"/>
    <property type="molecule type" value="Genomic_DNA"/>
</dbReference>
<dbReference type="GeneID" id="55473498"/>
<accession>U5MN99</accession>
<dbReference type="Proteomes" id="UP000017118">
    <property type="component" value="Chromosome"/>
</dbReference>
<dbReference type="Gene3D" id="1.20.5.130">
    <property type="match status" value="1"/>
</dbReference>
<keyword evidence="4" id="KW-0078">Bacteriocin</keyword>
<dbReference type="InterPro" id="IPR002633">
    <property type="entry name" value="Bacteriocin_IIa"/>
</dbReference>
<dbReference type="AlphaFoldDB" id="U5MN99"/>
<reference evidence="5 6" key="1">
    <citation type="journal article" date="2013" name="Genome Announc.">
        <title>Complete Genome Sequence of the Solvent Producer Clostridium saccharobutylicum NCP262 (DSM 13864).</title>
        <authorList>
            <person name="Poehlein A."/>
            <person name="Hartwich K."/>
            <person name="Krabben P."/>
            <person name="Ehrenreich A."/>
            <person name="Liebl W."/>
            <person name="Durre P."/>
            <person name="Gottschalk G."/>
            <person name="Daniel R."/>
        </authorList>
    </citation>
    <scope>NUCLEOTIDE SEQUENCE [LARGE SCALE GENOMIC DNA]</scope>
    <source>
        <strain evidence="5">DSM 13864</strain>
    </source>
</reference>
<keyword evidence="6" id="KW-1185">Reference proteome</keyword>
<sequence length="64" mass="7172">MKKIKELKVEELQEISGGKVTKYPNGLYCDDSTGHCHVDWSEATSSIGQIVVNGWVQNGPWSHR</sequence>
<keyword evidence="3" id="KW-0044">Antibiotic</keyword>
<dbReference type="GO" id="GO:0042742">
    <property type="term" value="P:defense response to bacterium"/>
    <property type="evidence" value="ECO:0007669"/>
    <property type="project" value="UniProtKB-KW"/>
</dbReference>
<dbReference type="PATRIC" id="fig|1345695.10.peg.661"/>
<dbReference type="RefSeq" id="WP_022744267.1">
    <property type="nucleotide sequence ID" value="NC_022571.1"/>
</dbReference>
<name>U5MN99_CLOSA</name>
<evidence type="ECO:0000313" key="5">
    <source>
        <dbReference type="EMBL" id="AGX41983.1"/>
    </source>
</evidence>